<comment type="caution">
    <text evidence="6">The sequence shown here is derived from an EMBL/GenBank/DDBJ whole genome shotgun (WGS) entry which is preliminary data.</text>
</comment>
<comment type="catalytic activity">
    <reaction evidence="5">
        <text>pseudouridine(1915) in 23S rRNA + S-adenosyl-L-methionine = N(3)-methylpseudouridine(1915) in 23S rRNA + S-adenosyl-L-homocysteine + H(+)</text>
        <dbReference type="Rhea" id="RHEA:42752"/>
        <dbReference type="Rhea" id="RHEA-COMP:10221"/>
        <dbReference type="Rhea" id="RHEA-COMP:10222"/>
        <dbReference type="ChEBI" id="CHEBI:15378"/>
        <dbReference type="ChEBI" id="CHEBI:57856"/>
        <dbReference type="ChEBI" id="CHEBI:59789"/>
        <dbReference type="ChEBI" id="CHEBI:65314"/>
        <dbReference type="ChEBI" id="CHEBI:74486"/>
        <dbReference type="EC" id="2.1.1.177"/>
    </reaction>
</comment>
<keyword evidence="3 5" id="KW-0949">S-adenosyl-L-methionine</keyword>
<comment type="subunit">
    <text evidence="5">Homodimer.</text>
</comment>
<dbReference type="Proteomes" id="UP000176501">
    <property type="component" value="Unassembled WGS sequence"/>
</dbReference>
<evidence type="ECO:0000256" key="4">
    <source>
        <dbReference type="ARBA" id="ARBA00038303"/>
    </source>
</evidence>
<dbReference type="Pfam" id="PF02590">
    <property type="entry name" value="SPOUT_MTase"/>
    <property type="match status" value="1"/>
</dbReference>
<proteinExistence type="inferred from homology"/>
<comment type="similarity">
    <text evidence="4 5">Belongs to the RNA methyltransferase RlmH family.</text>
</comment>
<protein>
    <recommendedName>
        <fullName evidence="5">Ribosomal RNA large subunit methyltransferase H</fullName>
        <ecNumber evidence="5">2.1.1.177</ecNumber>
    </recommendedName>
    <alternativeName>
        <fullName evidence="5">23S rRNA (pseudouridine1915-N3)-methyltransferase</fullName>
    </alternativeName>
    <alternativeName>
        <fullName evidence="5">23S rRNA m3Psi1915 methyltransferase</fullName>
    </alternativeName>
    <alternativeName>
        <fullName evidence="5">rRNA (pseudouridine-N3-)-methyltransferase RlmH</fullName>
    </alternativeName>
</protein>
<comment type="function">
    <text evidence="5">Specifically methylates the pseudouridine at position 1915 (m3Psi1915) in 23S rRNA.</text>
</comment>
<evidence type="ECO:0000256" key="3">
    <source>
        <dbReference type="ARBA" id="ARBA00022691"/>
    </source>
</evidence>
<dbReference type="AlphaFoldDB" id="A0A1F7W5S6"/>
<evidence type="ECO:0000313" key="7">
    <source>
        <dbReference type="Proteomes" id="UP000176501"/>
    </source>
</evidence>
<gene>
    <name evidence="5" type="primary">rlmH</name>
    <name evidence="6" type="ORF">A2304_03435</name>
</gene>
<dbReference type="InterPro" id="IPR003742">
    <property type="entry name" value="RlmH-like"/>
</dbReference>
<evidence type="ECO:0000256" key="5">
    <source>
        <dbReference type="HAMAP-Rule" id="MF_00658"/>
    </source>
</evidence>
<keyword evidence="5" id="KW-0963">Cytoplasm</keyword>
<evidence type="ECO:0000256" key="2">
    <source>
        <dbReference type="ARBA" id="ARBA00022679"/>
    </source>
</evidence>
<dbReference type="EC" id="2.1.1.177" evidence="5"/>
<feature type="binding site" evidence="5">
    <location>
        <position position="54"/>
    </location>
    <ligand>
        <name>S-adenosyl-L-methionine</name>
        <dbReference type="ChEBI" id="CHEBI:59789"/>
    </ligand>
</feature>
<dbReference type="InterPro" id="IPR029026">
    <property type="entry name" value="tRNA_m1G_MTases_N"/>
</dbReference>
<evidence type="ECO:0000313" key="6">
    <source>
        <dbReference type="EMBL" id="OGL98109.1"/>
    </source>
</evidence>
<dbReference type="EMBL" id="MGFE01000023">
    <property type="protein sequence ID" value="OGL98109.1"/>
    <property type="molecule type" value="Genomic_DNA"/>
</dbReference>
<dbReference type="Gene3D" id="3.40.1280.10">
    <property type="match status" value="1"/>
</dbReference>
<sequence length="137" mass="15640">MYRFNIVTVGGIKNGPLAELVSHYRKLLRPFAKVDVVEVKEVRRTAKDAFSILLTEHGKEYFTGDFAEQISAWSEHETRTIEFVVAGPFGVDKTVEKNFDATLSLSKFTFPHDVATTLLYEQLYRAMTILAGKTYHY</sequence>
<dbReference type="CDD" id="cd18081">
    <property type="entry name" value="RlmH-like"/>
    <property type="match status" value="1"/>
</dbReference>
<evidence type="ECO:0000256" key="1">
    <source>
        <dbReference type="ARBA" id="ARBA00022603"/>
    </source>
</evidence>
<keyword evidence="1 5" id="KW-0489">Methyltransferase</keyword>
<dbReference type="PANTHER" id="PTHR33603">
    <property type="entry name" value="METHYLTRANSFERASE"/>
    <property type="match status" value="1"/>
</dbReference>
<dbReference type="HAMAP" id="MF_00658">
    <property type="entry name" value="23SrRNA_methyltr_H"/>
    <property type="match status" value="1"/>
</dbReference>
<dbReference type="GO" id="GO:0005737">
    <property type="term" value="C:cytoplasm"/>
    <property type="evidence" value="ECO:0007669"/>
    <property type="project" value="UniProtKB-SubCell"/>
</dbReference>
<dbReference type="InterPro" id="IPR029028">
    <property type="entry name" value="Alpha/beta_knot_MTases"/>
</dbReference>
<feature type="binding site" evidence="5">
    <location>
        <position position="86"/>
    </location>
    <ligand>
        <name>S-adenosyl-L-methionine</name>
        <dbReference type="ChEBI" id="CHEBI:59789"/>
    </ligand>
</feature>
<dbReference type="GO" id="GO:0070038">
    <property type="term" value="F:rRNA (pseudouridine-N3-)-methyltransferase activity"/>
    <property type="evidence" value="ECO:0007669"/>
    <property type="project" value="UniProtKB-UniRule"/>
</dbReference>
<name>A0A1F7W5S6_9BACT</name>
<dbReference type="PANTHER" id="PTHR33603:SF1">
    <property type="entry name" value="RIBOSOMAL RNA LARGE SUBUNIT METHYLTRANSFERASE H"/>
    <property type="match status" value="1"/>
</dbReference>
<reference evidence="6 7" key="1">
    <citation type="journal article" date="2016" name="Nat. Commun.">
        <title>Thousands of microbial genomes shed light on interconnected biogeochemical processes in an aquifer system.</title>
        <authorList>
            <person name="Anantharaman K."/>
            <person name="Brown C.T."/>
            <person name="Hug L.A."/>
            <person name="Sharon I."/>
            <person name="Castelle C.J."/>
            <person name="Probst A.J."/>
            <person name="Thomas B.C."/>
            <person name="Singh A."/>
            <person name="Wilkins M.J."/>
            <person name="Karaoz U."/>
            <person name="Brodie E.L."/>
            <person name="Williams K.H."/>
            <person name="Hubbard S.S."/>
            <person name="Banfield J.F."/>
        </authorList>
    </citation>
    <scope>NUCLEOTIDE SEQUENCE [LARGE SCALE GENOMIC DNA]</scope>
</reference>
<dbReference type="SUPFAM" id="SSF75217">
    <property type="entry name" value="alpha/beta knot"/>
    <property type="match status" value="1"/>
</dbReference>
<comment type="caution">
    <text evidence="5">Lacks conserved residue(s) required for the propagation of feature annotation.</text>
</comment>
<organism evidence="6 7">
    <name type="scientific">Candidatus Uhrbacteria bacterium RIFOXYB2_FULL_57_15</name>
    <dbReference type="NCBI Taxonomy" id="1802422"/>
    <lineage>
        <taxon>Bacteria</taxon>
        <taxon>Candidatus Uhriibacteriota</taxon>
    </lineage>
</organism>
<accession>A0A1F7W5S6</accession>
<comment type="subcellular location">
    <subcellularLocation>
        <location evidence="5">Cytoplasm</location>
    </subcellularLocation>
</comment>
<keyword evidence="5" id="KW-0698">rRNA processing</keyword>
<dbReference type="PIRSF" id="PIRSF004505">
    <property type="entry name" value="MT_bac"/>
    <property type="match status" value="1"/>
</dbReference>
<keyword evidence="2 5" id="KW-0808">Transferase</keyword>